<evidence type="ECO:0000256" key="5">
    <source>
        <dbReference type="ARBA" id="ARBA00023163"/>
    </source>
</evidence>
<dbReference type="InterPro" id="IPR007737">
    <property type="entry name" value="Mga_HTH"/>
</dbReference>
<organism evidence="10 11">
    <name type="scientific">Candidatus Lachnoclostridium pullistercoris</name>
    <dbReference type="NCBI Taxonomy" id="2838632"/>
    <lineage>
        <taxon>Bacteria</taxon>
        <taxon>Bacillati</taxon>
        <taxon>Bacillota</taxon>
        <taxon>Clostridia</taxon>
        <taxon>Lachnospirales</taxon>
        <taxon>Lachnospiraceae</taxon>
    </lineage>
</organism>
<dbReference type="Pfam" id="PF05043">
    <property type="entry name" value="Mga"/>
    <property type="match status" value="1"/>
</dbReference>
<dbReference type="InterPro" id="IPR036390">
    <property type="entry name" value="WH_DNA-bd_sf"/>
</dbReference>
<dbReference type="InterPro" id="IPR013196">
    <property type="entry name" value="HTH_11"/>
</dbReference>
<accession>A0A9D2PA75</accession>
<dbReference type="PROSITE" id="PS51099">
    <property type="entry name" value="PTS_EIIB_TYPE_2"/>
    <property type="match status" value="1"/>
</dbReference>
<keyword evidence="4" id="KW-0010">Activator</keyword>
<proteinExistence type="predicted"/>
<evidence type="ECO:0000256" key="3">
    <source>
        <dbReference type="ARBA" id="ARBA00023015"/>
    </source>
</evidence>
<dbReference type="InterPro" id="IPR036388">
    <property type="entry name" value="WH-like_DNA-bd_sf"/>
</dbReference>
<dbReference type="InterPro" id="IPR002178">
    <property type="entry name" value="PTS_EIIA_type-2_dom"/>
</dbReference>
<reference evidence="10" key="2">
    <citation type="submission" date="2021-04" db="EMBL/GenBank/DDBJ databases">
        <authorList>
            <person name="Gilroy R."/>
        </authorList>
    </citation>
    <scope>NUCLEOTIDE SEQUENCE</scope>
    <source>
        <strain evidence="10">CHK183-5548</strain>
    </source>
</reference>
<dbReference type="Pfam" id="PF00359">
    <property type="entry name" value="PTS_EIIA_2"/>
    <property type="match status" value="1"/>
</dbReference>
<feature type="domain" description="HTH deoR-type" evidence="6">
    <location>
        <begin position="2"/>
        <end position="62"/>
    </location>
</feature>
<dbReference type="InterPro" id="IPR050661">
    <property type="entry name" value="BglG_antiterminators"/>
</dbReference>
<dbReference type="Gene3D" id="1.10.10.10">
    <property type="entry name" value="Winged helix-like DNA-binding domain superfamily/Winged helix DNA-binding domain"/>
    <property type="match status" value="2"/>
</dbReference>
<dbReference type="GO" id="GO:0003700">
    <property type="term" value="F:DNA-binding transcription factor activity"/>
    <property type="evidence" value="ECO:0007669"/>
    <property type="project" value="InterPro"/>
</dbReference>
<evidence type="ECO:0000259" key="8">
    <source>
        <dbReference type="PROSITE" id="PS51099"/>
    </source>
</evidence>
<dbReference type="PROSITE" id="PS51372">
    <property type="entry name" value="PRD_2"/>
    <property type="match status" value="2"/>
</dbReference>
<dbReference type="PANTHER" id="PTHR30185">
    <property type="entry name" value="CRYPTIC BETA-GLUCOSIDE BGL OPERON ANTITERMINATOR"/>
    <property type="match status" value="1"/>
</dbReference>
<dbReference type="Gene3D" id="3.40.50.2300">
    <property type="match status" value="1"/>
</dbReference>
<dbReference type="Gene3D" id="1.10.1790.10">
    <property type="entry name" value="PRD domain"/>
    <property type="match status" value="2"/>
</dbReference>
<dbReference type="AlphaFoldDB" id="A0A9D2PA75"/>
<dbReference type="InterPro" id="IPR036634">
    <property type="entry name" value="PRD_sf"/>
</dbReference>
<feature type="domain" description="PTS EIIB type-2" evidence="8">
    <location>
        <begin position="403"/>
        <end position="494"/>
    </location>
</feature>
<dbReference type="Pfam" id="PF00874">
    <property type="entry name" value="PRD"/>
    <property type="match status" value="2"/>
</dbReference>
<dbReference type="EMBL" id="DWWL01000016">
    <property type="protein sequence ID" value="HJC47027.1"/>
    <property type="molecule type" value="Genomic_DNA"/>
</dbReference>
<gene>
    <name evidence="10" type="ORF">IAA04_03125</name>
</gene>
<evidence type="ECO:0000313" key="11">
    <source>
        <dbReference type="Proteomes" id="UP000823883"/>
    </source>
</evidence>
<dbReference type="GO" id="GO:0009401">
    <property type="term" value="P:phosphoenolpyruvate-dependent sugar phosphotransferase system"/>
    <property type="evidence" value="ECO:0007669"/>
    <property type="project" value="InterPro"/>
</dbReference>
<dbReference type="PROSITE" id="PS51000">
    <property type="entry name" value="HTH_DEOR_2"/>
    <property type="match status" value="1"/>
</dbReference>
<evidence type="ECO:0000313" key="10">
    <source>
        <dbReference type="EMBL" id="HJC47027.1"/>
    </source>
</evidence>
<dbReference type="InterPro" id="IPR001034">
    <property type="entry name" value="DeoR_HTH"/>
</dbReference>
<name>A0A9D2PA75_9FIRM</name>
<dbReference type="PROSITE" id="PS51094">
    <property type="entry name" value="PTS_EIIA_TYPE_2"/>
    <property type="match status" value="1"/>
</dbReference>
<dbReference type="Pfam" id="PF08279">
    <property type="entry name" value="HTH_11"/>
    <property type="match status" value="1"/>
</dbReference>
<evidence type="ECO:0000259" key="6">
    <source>
        <dbReference type="PROSITE" id="PS51000"/>
    </source>
</evidence>
<keyword evidence="1" id="KW-0808">Transferase</keyword>
<dbReference type="SUPFAM" id="SSF55804">
    <property type="entry name" value="Phoshotransferase/anion transport protein"/>
    <property type="match status" value="1"/>
</dbReference>
<dbReference type="SUPFAM" id="SSF46785">
    <property type="entry name" value="Winged helix' DNA-binding domain"/>
    <property type="match status" value="1"/>
</dbReference>
<keyword evidence="2" id="KW-0677">Repeat</keyword>
<dbReference type="GO" id="GO:0008982">
    <property type="term" value="F:protein-N(PI)-phosphohistidine-sugar phosphotransferase activity"/>
    <property type="evidence" value="ECO:0007669"/>
    <property type="project" value="InterPro"/>
</dbReference>
<keyword evidence="5" id="KW-0804">Transcription</keyword>
<dbReference type="CDD" id="cd05568">
    <property type="entry name" value="PTS_IIB_bgl_like"/>
    <property type="match status" value="1"/>
</dbReference>
<sequence length="648" mass="74305">MKGRRTEQLFQILSGGGYFTADELAEKLGVSNKTVRNTIKELEKELEGTGGFVRVKYGSGYALECGEGRCAEELKKELFPAEPAAYCPETPDERICFLAEYLFYAENYVKMDTLSEMMYVSKRVLSDDLKKVEKIFGRHHLTIERKPGYGIRVEGEEFDKRLCIAELVTRRNGIVVKDNRQELELVSACIEKAFRKYDFEVNGIMLDSLIMHICIALERIRRGYYVDMPLNPDDYEKNESLYDKARLVAEEIAKELEEVFRLDFPESEIGYISIHLSGKADVEGALESGNLVISEEVNSVVTEMLRSVYDAFQVDFMEDLELRMSLCRHLVPLAIRLEHNINMRNPLLDDIKEKFTLAYAMALQASTVLNRQSGKQMTDDETGYIALAFALALQRKQTGPPKKNILLVCASGRGSAQLLKYKCMEEFGRYVGKMEVCDVNQVPNVDFEDIDYVFTTVPLQYHVPVPVREVKYFMGEKEVGDIRRLFCRADGVIEKYYSEDLFLPCLQAEDKWEVIRKMCDLAIEKRGLSEEFYESVAERERLAKTAFGNLVAMPHPYKAQPGDPFVCVAVLDHPILWEAGEETEMEEEVQVVFLVSLDAGVGDELQKFYDITSRLMLSPKYIQKLIRHRSFDQLVSSLKHMEEEEENP</sequence>
<dbReference type="SUPFAM" id="SSF52794">
    <property type="entry name" value="PTS system IIB component-like"/>
    <property type="match status" value="1"/>
</dbReference>
<evidence type="ECO:0000259" key="9">
    <source>
        <dbReference type="PROSITE" id="PS51372"/>
    </source>
</evidence>
<comment type="caution">
    <text evidence="10">The sequence shown here is derived from an EMBL/GenBank/DDBJ whole genome shotgun (WGS) entry which is preliminary data.</text>
</comment>
<feature type="domain" description="PRD" evidence="9">
    <location>
        <begin position="292"/>
        <end position="399"/>
    </location>
</feature>
<evidence type="ECO:0000256" key="4">
    <source>
        <dbReference type="ARBA" id="ARBA00023159"/>
    </source>
</evidence>
<keyword evidence="3" id="KW-0805">Transcription regulation</keyword>
<protein>
    <submittedName>
        <fullName evidence="10">PRD domain-containing protein</fullName>
    </submittedName>
</protein>
<dbReference type="InterPro" id="IPR011608">
    <property type="entry name" value="PRD"/>
</dbReference>
<dbReference type="SUPFAM" id="SSF63520">
    <property type="entry name" value="PTS-regulatory domain, PRD"/>
    <property type="match status" value="2"/>
</dbReference>
<evidence type="ECO:0000256" key="2">
    <source>
        <dbReference type="ARBA" id="ARBA00022737"/>
    </source>
</evidence>
<evidence type="ECO:0000259" key="7">
    <source>
        <dbReference type="PROSITE" id="PS51094"/>
    </source>
</evidence>
<dbReference type="Proteomes" id="UP000823883">
    <property type="component" value="Unassembled WGS sequence"/>
</dbReference>
<dbReference type="InterPro" id="IPR013011">
    <property type="entry name" value="PTS_EIIB_2"/>
</dbReference>
<feature type="domain" description="PTS EIIA type-2" evidence="7">
    <location>
        <begin position="495"/>
        <end position="641"/>
    </location>
</feature>
<dbReference type="InterPro" id="IPR036095">
    <property type="entry name" value="PTS_EIIB-like_sf"/>
</dbReference>
<dbReference type="InterPro" id="IPR016152">
    <property type="entry name" value="PTrfase/Anion_transptr"/>
</dbReference>
<dbReference type="PANTHER" id="PTHR30185:SF13">
    <property type="entry name" value="LICABCH OPERON REGULATOR-RELATED"/>
    <property type="match status" value="1"/>
</dbReference>
<feature type="domain" description="PRD" evidence="9">
    <location>
        <begin position="177"/>
        <end position="286"/>
    </location>
</feature>
<evidence type="ECO:0000256" key="1">
    <source>
        <dbReference type="ARBA" id="ARBA00022679"/>
    </source>
</evidence>
<reference evidence="10" key="1">
    <citation type="journal article" date="2021" name="PeerJ">
        <title>Extensive microbial diversity within the chicken gut microbiome revealed by metagenomics and culture.</title>
        <authorList>
            <person name="Gilroy R."/>
            <person name="Ravi A."/>
            <person name="Getino M."/>
            <person name="Pursley I."/>
            <person name="Horton D.L."/>
            <person name="Alikhan N.F."/>
            <person name="Baker D."/>
            <person name="Gharbi K."/>
            <person name="Hall N."/>
            <person name="Watson M."/>
            <person name="Adriaenssens E.M."/>
            <person name="Foster-Nyarko E."/>
            <person name="Jarju S."/>
            <person name="Secka A."/>
            <person name="Antonio M."/>
            <person name="Oren A."/>
            <person name="Chaudhuri R.R."/>
            <person name="La Ragione R."/>
            <person name="Hildebrand F."/>
            <person name="Pallen M.J."/>
        </authorList>
    </citation>
    <scope>NUCLEOTIDE SEQUENCE</scope>
    <source>
        <strain evidence="10">CHK183-5548</strain>
    </source>
</reference>
<dbReference type="Gene3D" id="3.40.930.10">
    <property type="entry name" value="Mannitol-specific EII, Chain A"/>
    <property type="match status" value="1"/>
</dbReference>